<dbReference type="GO" id="GO:0005829">
    <property type="term" value="C:cytosol"/>
    <property type="evidence" value="ECO:0007669"/>
    <property type="project" value="TreeGrafter"/>
</dbReference>
<sequence>MSIATEIEQRLTEGLALQHLVIENESHMHSGPATESHFKLAVVADDFTGKRAVARHQMIYGLLAVLMNNPIHALALHLYTTSEWQEKNGDIPLSPSCMGAKKEH</sequence>
<organism evidence="3 4">
    <name type="scientific">Amphritea opalescens</name>
    <dbReference type="NCBI Taxonomy" id="2490544"/>
    <lineage>
        <taxon>Bacteria</taxon>
        <taxon>Pseudomonadati</taxon>
        <taxon>Pseudomonadota</taxon>
        <taxon>Gammaproteobacteria</taxon>
        <taxon>Oceanospirillales</taxon>
        <taxon>Oceanospirillaceae</taxon>
        <taxon>Amphritea</taxon>
    </lineage>
</organism>
<name>A0A430KMP8_9GAMM</name>
<dbReference type="SUPFAM" id="SSF82657">
    <property type="entry name" value="BolA-like"/>
    <property type="match status" value="1"/>
</dbReference>
<gene>
    <name evidence="3" type="ORF">EH243_16010</name>
</gene>
<dbReference type="AlphaFoldDB" id="A0A430KMP8"/>
<proteinExistence type="inferred from homology"/>
<dbReference type="InterPro" id="IPR050961">
    <property type="entry name" value="BolA/IbaG_stress_morph_reg"/>
</dbReference>
<reference evidence="3 4" key="1">
    <citation type="submission" date="2018-11" db="EMBL/GenBank/DDBJ databases">
        <title>The draft genome sequence of Amphritea opalescens ANRC-JH13T.</title>
        <authorList>
            <person name="Fang Z."/>
            <person name="Zhang Y."/>
            <person name="Han X."/>
        </authorList>
    </citation>
    <scope>NUCLEOTIDE SEQUENCE [LARGE SCALE GENOMIC DNA]</scope>
    <source>
        <strain evidence="3 4">ANRC-JH13</strain>
    </source>
</reference>
<dbReference type="RefSeq" id="WP_126159670.1">
    <property type="nucleotide sequence ID" value="NZ_RQXW01000018.1"/>
</dbReference>
<dbReference type="GO" id="GO:0006351">
    <property type="term" value="P:DNA-templated transcription"/>
    <property type="evidence" value="ECO:0007669"/>
    <property type="project" value="TreeGrafter"/>
</dbReference>
<evidence type="ECO:0000256" key="2">
    <source>
        <dbReference type="RuleBase" id="RU003860"/>
    </source>
</evidence>
<evidence type="ECO:0000313" key="3">
    <source>
        <dbReference type="EMBL" id="RTE64740.1"/>
    </source>
</evidence>
<dbReference type="PANTHER" id="PTHR46229:SF2">
    <property type="entry name" value="BOLA-LIKE PROTEIN 1"/>
    <property type="match status" value="1"/>
</dbReference>
<evidence type="ECO:0000256" key="1">
    <source>
        <dbReference type="ARBA" id="ARBA00005578"/>
    </source>
</evidence>
<comment type="similarity">
    <text evidence="1 2">Belongs to the BolA/IbaG family.</text>
</comment>
<dbReference type="PANTHER" id="PTHR46229">
    <property type="entry name" value="BOLA TRANSCRIPTION REGULATOR"/>
    <property type="match status" value="1"/>
</dbReference>
<keyword evidence="4" id="KW-1185">Reference proteome</keyword>
<comment type="caution">
    <text evidence="3">The sequence shown here is derived from an EMBL/GenBank/DDBJ whole genome shotgun (WGS) entry which is preliminary data.</text>
</comment>
<dbReference type="Proteomes" id="UP000283087">
    <property type="component" value="Unassembled WGS sequence"/>
</dbReference>
<dbReference type="PIRSF" id="PIRSF003113">
    <property type="entry name" value="BolA"/>
    <property type="match status" value="1"/>
</dbReference>
<accession>A0A430KMP8</accession>
<protein>
    <submittedName>
        <fullName evidence="3">BolA family transcriptional regulator</fullName>
    </submittedName>
</protein>
<dbReference type="OrthoDB" id="9801469at2"/>
<evidence type="ECO:0000313" key="4">
    <source>
        <dbReference type="Proteomes" id="UP000283087"/>
    </source>
</evidence>
<dbReference type="Pfam" id="PF01722">
    <property type="entry name" value="BolA"/>
    <property type="match status" value="1"/>
</dbReference>
<dbReference type="InterPro" id="IPR002634">
    <property type="entry name" value="BolA"/>
</dbReference>
<dbReference type="Gene3D" id="3.30.300.90">
    <property type="entry name" value="BolA-like"/>
    <property type="match status" value="1"/>
</dbReference>
<dbReference type="InterPro" id="IPR036065">
    <property type="entry name" value="BolA-like_sf"/>
</dbReference>
<dbReference type="EMBL" id="RQXW01000018">
    <property type="protein sequence ID" value="RTE64740.1"/>
    <property type="molecule type" value="Genomic_DNA"/>
</dbReference>